<dbReference type="Proteomes" id="UP000198500">
    <property type="component" value="Unassembled WGS sequence"/>
</dbReference>
<sequence length="44" mass="4840">MVFTVDTTPLSSAQTVVDKVVCKMNAASGFWRYWFSVGALLVGR</sequence>
<dbReference type="AlphaFoldDB" id="A0A1H2VH18"/>
<protein>
    <submittedName>
        <fullName evidence="1">Uncharacterized protein</fullName>
    </submittedName>
</protein>
<organism evidence="1 2">
    <name type="scientific">Aidingimonas halophila</name>
    <dbReference type="NCBI Taxonomy" id="574349"/>
    <lineage>
        <taxon>Bacteria</taxon>
        <taxon>Pseudomonadati</taxon>
        <taxon>Pseudomonadota</taxon>
        <taxon>Gammaproteobacteria</taxon>
        <taxon>Oceanospirillales</taxon>
        <taxon>Halomonadaceae</taxon>
        <taxon>Aidingimonas</taxon>
    </lineage>
</organism>
<reference evidence="1 2" key="1">
    <citation type="submission" date="2016-10" db="EMBL/GenBank/DDBJ databases">
        <authorList>
            <person name="de Groot N.N."/>
        </authorList>
    </citation>
    <scope>NUCLEOTIDE SEQUENCE [LARGE SCALE GENOMIC DNA]</scope>
    <source>
        <strain evidence="1 2">DSM 19219</strain>
    </source>
</reference>
<keyword evidence="2" id="KW-1185">Reference proteome</keyword>
<dbReference type="STRING" id="574349.SAMN05443545_102413"/>
<name>A0A1H2VH18_9GAMM</name>
<dbReference type="EMBL" id="FNNI01000002">
    <property type="protein sequence ID" value="SDW67568.1"/>
    <property type="molecule type" value="Genomic_DNA"/>
</dbReference>
<proteinExistence type="predicted"/>
<gene>
    <name evidence="1" type="ORF">SAMN05443545_102413</name>
</gene>
<accession>A0A1H2VH18</accession>
<evidence type="ECO:0000313" key="2">
    <source>
        <dbReference type="Proteomes" id="UP000198500"/>
    </source>
</evidence>
<evidence type="ECO:0000313" key="1">
    <source>
        <dbReference type="EMBL" id="SDW67568.1"/>
    </source>
</evidence>